<feature type="transmembrane region" description="Helical" evidence="7">
    <location>
        <begin position="72"/>
        <end position="92"/>
    </location>
</feature>
<keyword evidence="4 7" id="KW-0812">Transmembrane</keyword>
<evidence type="ECO:0000256" key="7">
    <source>
        <dbReference type="SAM" id="Phobius"/>
    </source>
</evidence>
<feature type="transmembrane region" description="Helical" evidence="7">
    <location>
        <begin position="12"/>
        <end position="34"/>
    </location>
</feature>
<comment type="subcellular location">
    <subcellularLocation>
        <location evidence="1">Cell membrane</location>
        <topology evidence="1">Multi-pass membrane protein</topology>
    </subcellularLocation>
</comment>
<evidence type="ECO:0000256" key="2">
    <source>
        <dbReference type="ARBA" id="ARBA00007362"/>
    </source>
</evidence>
<accession>A0A917S7Q4</accession>
<feature type="transmembrane region" description="Helical" evidence="7">
    <location>
        <begin position="134"/>
        <end position="151"/>
    </location>
</feature>
<feature type="transmembrane region" description="Helical" evidence="7">
    <location>
        <begin position="163"/>
        <end position="183"/>
    </location>
</feature>
<evidence type="ECO:0000256" key="4">
    <source>
        <dbReference type="ARBA" id="ARBA00022692"/>
    </source>
</evidence>
<evidence type="ECO:0000313" key="10">
    <source>
        <dbReference type="Proteomes" id="UP000654670"/>
    </source>
</evidence>
<comment type="caution">
    <text evidence="9">The sequence shown here is derived from an EMBL/GenBank/DDBJ whole genome shotgun (WGS) entry which is preliminary data.</text>
</comment>
<keyword evidence="6 7" id="KW-0472">Membrane</keyword>
<evidence type="ECO:0000259" key="8">
    <source>
        <dbReference type="Pfam" id="PF00892"/>
    </source>
</evidence>
<feature type="transmembrane region" description="Helical" evidence="7">
    <location>
        <begin position="104"/>
        <end position="122"/>
    </location>
</feature>
<dbReference type="AlphaFoldDB" id="A0A917S7Q4"/>
<comment type="similarity">
    <text evidence="2">Belongs to the EamA transporter family.</text>
</comment>
<dbReference type="PANTHER" id="PTHR32322">
    <property type="entry name" value="INNER MEMBRANE TRANSPORTER"/>
    <property type="match status" value="1"/>
</dbReference>
<evidence type="ECO:0000313" key="9">
    <source>
        <dbReference type="EMBL" id="GGL60683.1"/>
    </source>
</evidence>
<dbReference type="InterPro" id="IPR050638">
    <property type="entry name" value="AA-Vitamin_Transporters"/>
</dbReference>
<reference evidence="9" key="1">
    <citation type="journal article" date="2014" name="Int. J. Syst. Evol. Microbiol.">
        <title>Complete genome sequence of Corynebacterium casei LMG S-19264T (=DSM 44701T), isolated from a smear-ripened cheese.</title>
        <authorList>
            <consortium name="US DOE Joint Genome Institute (JGI-PGF)"/>
            <person name="Walter F."/>
            <person name="Albersmeier A."/>
            <person name="Kalinowski J."/>
            <person name="Ruckert C."/>
        </authorList>
    </citation>
    <scope>NUCLEOTIDE SEQUENCE</scope>
    <source>
        <strain evidence="9">JCM 15325</strain>
    </source>
</reference>
<feature type="transmembrane region" description="Helical" evidence="7">
    <location>
        <begin position="40"/>
        <end position="60"/>
    </location>
</feature>
<keyword evidence="3" id="KW-1003">Cell membrane</keyword>
<dbReference type="Proteomes" id="UP000654670">
    <property type="component" value="Unassembled WGS sequence"/>
</dbReference>
<dbReference type="PANTHER" id="PTHR32322:SF18">
    <property type="entry name" value="S-ADENOSYLMETHIONINE_S-ADENOSYLHOMOCYSTEINE TRANSPORTER"/>
    <property type="match status" value="1"/>
</dbReference>
<keyword evidence="10" id="KW-1185">Reference proteome</keyword>
<dbReference type="InterPro" id="IPR037185">
    <property type="entry name" value="EmrE-like"/>
</dbReference>
<keyword evidence="5 7" id="KW-1133">Transmembrane helix</keyword>
<dbReference type="InterPro" id="IPR000620">
    <property type="entry name" value="EamA_dom"/>
</dbReference>
<evidence type="ECO:0000256" key="5">
    <source>
        <dbReference type="ARBA" id="ARBA00022989"/>
    </source>
</evidence>
<name>A0A917S7Q4_9BACL</name>
<feature type="domain" description="EamA" evidence="8">
    <location>
        <begin position="12"/>
        <end position="145"/>
    </location>
</feature>
<sequence length="189" mass="20653">MRAQEKQNNGIYYILLLLVPIFWGGAFGATKHVITEIPPVTAATIRFGLASIILLTITAVRSEWKTNLSKKSGIGILFMSLTGIFGYNLFFFESMKYTSPINGSLIMATTPVFVVLGAVVFLKESWNLRIGFGLLLSLFGVFLVIVRGSLQTITALKFNIGDLLLLTALGCWVAHGLIGKVVMKTCSPF</sequence>
<evidence type="ECO:0000256" key="1">
    <source>
        <dbReference type="ARBA" id="ARBA00004651"/>
    </source>
</evidence>
<evidence type="ECO:0000256" key="3">
    <source>
        <dbReference type="ARBA" id="ARBA00022475"/>
    </source>
</evidence>
<organism evidence="9 10">
    <name type="scientific">Sporolactobacillus putidus</name>
    <dbReference type="NCBI Taxonomy" id="492735"/>
    <lineage>
        <taxon>Bacteria</taxon>
        <taxon>Bacillati</taxon>
        <taxon>Bacillota</taxon>
        <taxon>Bacilli</taxon>
        <taxon>Bacillales</taxon>
        <taxon>Sporolactobacillaceae</taxon>
        <taxon>Sporolactobacillus</taxon>
    </lineage>
</organism>
<evidence type="ECO:0000256" key="6">
    <source>
        <dbReference type="ARBA" id="ARBA00023136"/>
    </source>
</evidence>
<proteinExistence type="inferred from homology"/>
<dbReference type="GO" id="GO:0005886">
    <property type="term" value="C:plasma membrane"/>
    <property type="evidence" value="ECO:0007669"/>
    <property type="project" value="UniProtKB-SubCell"/>
</dbReference>
<gene>
    <name evidence="9" type="ORF">GCM10007968_25820</name>
</gene>
<dbReference type="Pfam" id="PF00892">
    <property type="entry name" value="EamA"/>
    <property type="match status" value="1"/>
</dbReference>
<protein>
    <recommendedName>
        <fullName evidence="8">EamA domain-containing protein</fullName>
    </recommendedName>
</protein>
<dbReference type="SUPFAM" id="SSF103481">
    <property type="entry name" value="Multidrug resistance efflux transporter EmrE"/>
    <property type="match status" value="1"/>
</dbReference>
<reference evidence="9" key="2">
    <citation type="submission" date="2020-09" db="EMBL/GenBank/DDBJ databases">
        <authorList>
            <person name="Sun Q."/>
            <person name="Ohkuma M."/>
        </authorList>
    </citation>
    <scope>NUCLEOTIDE SEQUENCE</scope>
    <source>
        <strain evidence="9">JCM 15325</strain>
    </source>
</reference>
<dbReference type="EMBL" id="BMOK01000013">
    <property type="protein sequence ID" value="GGL60683.1"/>
    <property type="molecule type" value="Genomic_DNA"/>
</dbReference>